<keyword evidence="1 5" id="KW-0489">Methyltransferase</keyword>
<dbReference type="Gene3D" id="3.40.50.150">
    <property type="entry name" value="Vaccinia Virus protein VP39"/>
    <property type="match status" value="1"/>
</dbReference>
<sequence>MDSWDEIYRKVPLDEIAWHSEKPPRPLVDAVRELKGGKALDLCCGAGTNSIFLAKKGFDVTGIDISPAAIGIAKRRAGDEGVKVDFLVGNVLEFRPDRVFDFVFDRGCFHHMSREKRPQFASNLAAMLAKGGRFQLMAFSARNRFEKSLTKDEIRGVFSPYFEVGEIGEELHTEPGGSKVYLYAALMARR</sequence>
<keyword evidence="3" id="KW-0949">S-adenosyl-L-methionine</keyword>
<evidence type="ECO:0000256" key="2">
    <source>
        <dbReference type="ARBA" id="ARBA00022679"/>
    </source>
</evidence>
<evidence type="ECO:0000259" key="4">
    <source>
        <dbReference type="Pfam" id="PF13649"/>
    </source>
</evidence>
<gene>
    <name evidence="5" type="ORF">HA254_00885</name>
</gene>
<dbReference type="GO" id="GO:0008168">
    <property type="term" value="F:methyltransferase activity"/>
    <property type="evidence" value="ECO:0007669"/>
    <property type="project" value="UniProtKB-KW"/>
</dbReference>
<evidence type="ECO:0000256" key="3">
    <source>
        <dbReference type="ARBA" id="ARBA00022691"/>
    </source>
</evidence>
<dbReference type="CDD" id="cd02440">
    <property type="entry name" value="AdoMet_MTases"/>
    <property type="match status" value="1"/>
</dbReference>
<feature type="domain" description="Methyltransferase" evidence="4">
    <location>
        <begin position="40"/>
        <end position="132"/>
    </location>
</feature>
<dbReference type="PANTHER" id="PTHR43464">
    <property type="entry name" value="METHYLTRANSFERASE"/>
    <property type="match status" value="1"/>
</dbReference>
<organism evidence="5 6">
    <name type="scientific">Candidatus Iainarchaeum sp</name>
    <dbReference type="NCBI Taxonomy" id="3101447"/>
    <lineage>
        <taxon>Archaea</taxon>
        <taxon>Candidatus Iainarchaeota</taxon>
        <taxon>Candidatus Iainarchaeia</taxon>
        <taxon>Candidatus Iainarchaeales</taxon>
        <taxon>Candidatus Iainarchaeaceae</taxon>
        <taxon>Candidatus Iainarchaeum</taxon>
    </lineage>
</organism>
<dbReference type="SUPFAM" id="SSF53335">
    <property type="entry name" value="S-adenosyl-L-methionine-dependent methyltransferases"/>
    <property type="match status" value="1"/>
</dbReference>
<name>A0A7J4IWL4_9ARCH</name>
<protein>
    <submittedName>
        <fullName evidence="5">Class I SAM-dependent methyltransferase</fullName>
    </submittedName>
</protein>
<dbReference type="AlphaFoldDB" id="A0A7J4IWL4"/>
<proteinExistence type="predicted"/>
<dbReference type="InterPro" id="IPR029063">
    <property type="entry name" value="SAM-dependent_MTases_sf"/>
</dbReference>
<dbReference type="GO" id="GO:0032259">
    <property type="term" value="P:methylation"/>
    <property type="evidence" value="ECO:0007669"/>
    <property type="project" value="UniProtKB-KW"/>
</dbReference>
<dbReference type="EMBL" id="DUGC01000018">
    <property type="protein sequence ID" value="HIH09204.1"/>
    <property type="molecule type" value="Genomic_DNA"/>
</dbReference>
<evidence type="ECO:0000313" key="5">
    <source>
        <dbReference type="EMBL" id="HIH09204.1"/>
    </source>
</evidence>
<evidence type="ECO:0000256" key="1">
    <source>
        <dbReference type="ARBA" id="ARBA00022603"/>
    </source>
</evidence>
<reference evidence="6" key="1">
    <citation type="journal article" date="2020" name="bioRxiv">
        <title>A rank-normalized archaeal taxonomy based on genome phylogeny resolves widespread incomplete and uneven classifications.</title>
        <authorList>
            <person name="Rinke C."/>
            <person name="Chuvochina M."/>
            <person name="Mussig A.J."/>
            <person name="Chaumeil P.-A."/>
            <person name="Waite D.W."/>
            <person name="Whitman W.B."/>
            <person name="Parks D.H."/>
            <person name="Hugenholtz P."/>
        </authorList>
    </citation>
    <scope>NUCLEOTIDE SEQUENCE [LARGE SCALE GENOMIC DNA]</scope>
</reference>
<dbReference type="PANTHER" id="PTHR43464:SF19">
    <property type="entry name" value="UBIQUINONE BIOSYNTHESIS O-METHYLTRANSFERASE, MITOCHONDRIAL"/>
    <property type="match status" value="1"/>
</dbReference>
<dbReference type="Proteomes" id="UP000565078">
    <property type="component" value="Unassembled WGS sequence"/>
</dbReference>
<dbReference type="InterPro" id="IPR041698">
    <property type="entry name" value="Methyltransf_25"/>
</dbReference>
<evidence type="ECO:0000313" key="6">
    <source>
        <dbReference type="Proteomes" id="UP000565078"/>
    </source>
</evidence>
<keyword evidence="2 5" id="KW-0808">Transferase</keyword>
<dbReference type="Pfam" id="PF13649">
    <property type="entry name" value="Methyltransf_25"/>
    <property type="match status" value="1"/>
</dbReference>
<accession>A0A7J4IWL4</accession>
<comment type="caution">
    <text evidence="5">The sequence shown here is derived from an EMBL/GenBank/DDBJ whole genome shotgun (WGS) entry which is preliminary data.</text>
</comment>